<evidence type="ECO:0000313" key="2">
    <source>
        <dbReference type="Proteomes" id="UP000789759"/>
    </source>
</evidence>
<keyword evidence="2" id="KW-1185">Reference proteome</keyword>
<protein>
    <submittedName>
        <fullName evidence="1">1968_t:CDS:1</fullName>
    </submittedName>
</protein>
<gene>
    <name evidence="1" type="ORF">CPELLU_LOCUS16949</name>
</gene>
<organism evidence="1 2">
    <name type="scientific">Cetraspora pellucida</name>
    <dbReference type="NCBI Taxonomy" id="1433469"/>
    <lineage>
        <taxon>Eukaryota</taxon>
        <taxon>Fungi</taxon>
        <taxon>Fungi incertae sedis</taxon>
        <taxon>Mucoromycota</taxon>
        <taxon>Glomeromycotina</taxon>
        <taxon>Glomeromycetes</taxon>
        <taxon>Diversisporales</taxon>
        <taxon>Gigasporaceae</taxon>
        <taxon>Cetraspora</taxon>
    </lineage>
</organism>
<reference evidence="1" key="1">
    <citation type="submission" date="2021-06" db="EMBL/GenBank/DDBJ databases">
        <authorList>
            <person name="Kallberg Y."/>
            <person name="Tangrot J."/>
            <person name="Rosling A."/>
        </authorList>
    </citation>
    <scope>NUCLEOTIDE SEQUENCE</scope>
    <source>
        <strain evidence="1">FL966</strain>
    </source>
</reference>
<accession>A0A9N9JNF9</accession>
<feature type="non-terminal residue" evidence="1">
    <location>
        <position position="1"/>
    </location>
</feature>
<sequence length="54" mass="6358">EKTQLSSDEQEMSIVEQKLSDNKQIFNDQMLSNTKIVDLESLTNCELYSWEARF</sequence>
<dbReference type="EMBL" id="CAJVQA010026776">
    <property type="protein sequence ID" value="CAG8790079.1"/>
    <property type="molecule type" value="Genomic_DNA"/>
</dbReference>
<comment type="caution">
    <text evidence="1">The sequence shown here is derived from an EMBL/GenBank/DDBJ whole genome shotgun (WGS) entry which is preliminary data.</text>
</comment>
<dbReference type="Proteomes" id="UP000789759">
    <property type="component" value="Unassembled WGS sequence"/>
</dbReference>
<dbReference type="AlphaFoldDB" id="A0A9N9JNF9"/>
<proteinExistence type="predicted"/>
<name>A0A9N9JNF9_9GLOM</name>
<evidence type="ECO:0000313" key="1">
    <source>
        <dbReference type="EMBL" id="CAG8790079.1"/>
    </source>
</evidence>